<keyword evidence="4" id="KW-0732">Signal</keyword>
<dbReference type="AlphaFoldDB" id="A0A9P1GN97"/>
<dbReference type="InterPro" id="IPR000560">
    <property type="entry name" value="His_Pase_clade-2"/>
</dbReference>
<evidence type="ECO:0000256" key="4">
    <source>
        <dbReference type="SAM" id="SignalP"/>
    </source>
</evidence>
<dbReference type="Proteomes" id="UP001152797">
    <property type="component" value="Unassembled WGS sequence"/>
</dbReference>
<evidence type="ECO:0000313" key="5">
    <source>
        <dbReference type="EMBL" id="CAI4017936.1"/>
    </source>
</evidence>
<protein>
    <submittedName>
        <fullName evidence="7">Serine/threonine-protein phosphatase</fullName>
    </submittedName>
</protein>
<dbReference type="Pfam" id="PF00328">
    <property type="entry name" value="His_Phos_2"/>
    <property type="match status" value="1"/>
</dbReference>
<organism evidence="5">
    <name type="scientific">Cladocopium goreaui</name>
    <dbReference type="NCBI Taxonomy" id="2562237"/>
    <lineage>
        <taxon>Eukaryota</taxon>
        <taxon>Sar</taxon>
        <taxon>Alveolata</taxon>
        <taxon>Dinophyceae</taxon>
        <taxon>Suessiales</taxon>
        <taxon>Symbiodiniaceae</taxon>
        <taxon>Cladocopium</taxon>
    </lineage>
</organism>
<reference evidence="5" key="1">
    <citation type="submission" date="2022-10" db="EMBL/GenBank/DDBJ databases">
        <authorList>
            <person name="Chen Y."/>
            <person name="Dougan E. K."/>
            <person name="Chan C."/>
            <person name="Rhodes N."/>
            <person name="Thang M."/>
        </authorList>
    </citation>
    <scope>NUCLEOTIDE SEQUENCE</scope>
</reference>
<dbReference type="EMBL" id="CAMXCT010006665">
    <property type="protein sequence ID" value="CAI4017936.1"/>
    <property type="molecule type" value="Genomic_DNA"/>
</dbReference>
<keyword evidence="3" id="KW-0472">Membrane</keyword>
<gene>
    <name evidence="5" type="ORF">C1SCF055_LOCUS42544</name>
</gene>
<evidence type="ECO:0000256" key="1">
    <source>
        <dbReference type="ARBA" id="ARBA00005375"/>
    </source>
</evidence>
<evidence type="ECO:0000313" key="8">
    <source>
        <dbReference type="Proteomes" id="UP001152797"/>
    </source>
</evidence>
<proteinExistence type="inferred from homology"/>
<keyword evidence="3" id="KW-0812">Transmembrane</keyword>
<evidence type="ECO:0000256" key="3">
    <source>
        <dbReference type="SAM" id="Phobius"/>
    </source>
</evidence>
<sequence>MILTILLLFYLSAPGLTERDWRLGRHAFKGYCGGEQWVTRPLPEYELLQVQVVHRHGARTLWTPMDCWKATPTSEPEMPHFECDLPFSIGIGHTRHRLTKHYLQPGHCGLGSLLGQAETQFKDLAASLNQSYGHIPWWKRLEPPAGLQSTGSVRLYSCDNERNLGSLDLLVAQLFPEKLEASVDTMPPKEDPFELPGFVSTSPCDGSTLPKLQEIHADNDFRDFASRWRSHANVTWNHMLYDCILTSGCAGLPLPQAISSELADEALYWGFQQSTAAVFYSNWTTWDASQALQWLAQRMHHAIEHGLPKLALWSTHDSTMIYLLNALHAWDNIWPGYGSALVLELYADRTAHEFLVRILRDGQPLKLGLCDDKVLCPLTRFLQAVESTKPPATPCTPPTPTMALSLLSQAWQPTGLAMVAVALAAAAFTFGLHAGFWRQPPLLSERLLTSGA</sequence>
<dbReference type="InterPro" id="IPR050645">
    <property type="entry name" value="Histidine_acid_phosphatase"/>
</dbReference>
<dbReference type="PROSITE" id="PS00778">
    <property type="entry name" value="HIS_ACID_PHOSPHAT_2"/>
    <property type="match status" value="1"/>
</dbReference>
<keyword evidence="3" id="KW-1133">Transmembrane helix</keyword>
<dbReference type="Gene3D" id="3.40.50.1240">
    <property type="entry name" value="Phosphoglycerate mutase-like"/>
    <property type="match status" value="1"/>
</dbReference>
<keyword evidence="8" id="KW-1185">Reference proteome</keyword>
<comment type="caution">
    <text evidence="5">The sequence shown here is derived from an EMBL/GenBank/DDBJ whole genome shotgun (WGS) entry which is preliminary data.</text>
</comment>
<evidence type="ECO:0000256" key="2">
    <source>
        <dbReference type="ARBA" id="ARBA00022801"/>
    </source>
</evidence>
<dbReference type="SUPFAM" id="SSF53254">
    <property type="entry name" value="Phosphoglycerate mutase-like"/>
    <property type="match status" value="1"/>
</dbReference>
<dbReference type="OrthoDB" id="10257284at2759"/>
<comment type="similarity">
    <text evidence="1">Belongs to the histidine acid phosphatase family.</text>
</comment>
<dbReference type="PANTHER" id="PTHR11567">
    <property type="entry name" value="ACID PHOSPHATASE-RELATED"/>
    <property type="match status" value="1"/>
</dbReference>
<feature type="signal peptide" evidence="4">
    <location>
        <begin position="1"/>
        <end position="17"/>
    </location>
</feature>
<dbReference type="InterPro" id="IPR029033">
    <property type="entry name" value="His_PPase_superfam"/>
</dbReference>
<dbReference type="GO" id="GO:0016791">
    <property type="term" value="F:phosphatase activity"/>
    <property type="evidence" value="ECO:0007669"/>
    <property type="project" value="TreeGrafter"/>
</dbReference>
<accession>A0A9P1GN97</accession>
<keyword evidence="2" id="KW-0378">Hydrolase</keyword>
<feature type="chain" id="PRO_5043273204" evidence="4">
    <location>
        <begin position="18"/>
        <end position="452"/>
    </location>
</feature>
<evidence type="ECO:0000313" key="7">
    <source>
        <dbReference type="EMBL" id="CAL4805248.1"/>
    </source>
</evidence>
<evidence type="ECO:0000313" key="6">
    <source>
        <dbReference type="EMBL" id="CAL1171311.1"/>
    </source>
</evidence>
<reference evidence="6" key="2">
    <citation type="submission" date="2024-04" db="EMBL/GenBank/DDBJ databases">
        <authorList>
            <person name="Chen Y."/>
            <person name="Shah S."/>
            <person name="Dougan E. K."/>
            <person name="Thang M."/>
            <person name="Chan C."/>
        </authorList>
    </citation>
    <scope>NUCLEOTIDE SEQUENCE [LARGE SCALE GENOMIC DNA]</scope>
</reference>
<name>A0A9P1GN97_9DINO</name>
<dbReference type="EMBL" id="CAMXCT020006665">
    <property type="protein sequence ID" value="CAL1171311.1"/>
    <property type="molecule type" value="Genomic_DNA"/>
</dbReference>
<dbReference type="PANTHER" id="PTHR11567:SF110">
    <property type="entry name" value="2-PHOSPHOXYLOSE PHOSPHATASE 1"/>
    <property type="match status" value="1"/>
</dbReference>
<dbReference type="InterPro" id="IPR033379">
    <property type="entry name" value="Acid_Pase_AS"/>
</dbReference>
<feature type="transmembrane region" description="Helical" evidence="3">
    <location>
        <begin position="415"/>
        <end position="437"/>
    </location>
</feature>
<dbReference type="EMBL" id="CAMXCT030006665">
    <property type="protein sequence ID" value="CAL4805248.1"/>
    <property type="molecule type" value="Genomic_DNA"/>
</dbReference>